<sequence>MLLKIGMKINIIRGMIIKMLNKKVRRGDIIEVNLGTPKGSRQGGIRPCIVVANDLCNKYSKTIHVVPITSKLNKKLIPTHVFIKRDNLNNLRFDSLILVEQTQLIGVNQILKYNLGKISDEIIKKIDIKLNLQFSLSEYTGNLNKKKIDEKRILAKVKSIKELEYYIDRQEKKSVDLLKILKSTLVDFKEYCKEFNVDYSNYYLSKFNTINIYMQNTDV</sequence>
<proteinExistence type="inferred from homology"/>
<evidence type="ECO:0000256" key="1">
    <source>
        <dbReference type="ARBA" id="ARBA00007521"/>
    </source>
</evidence>
<organism evidence="3 4">
    <name type="scientific">Clostridium sporogenes</name>
    <dbReference type="NCBI Taxonomy" id="1509"/>
    <lineage>
        <taxon>Bacteria</taxon>
        <taxon>Bacillati</taxon>
        <taxon>Bacillota</taxon>
        <taxon>Clostridia</taxon>
        <taxon>Eubacteriales</taxon>
        <taxon>Clostridiaceae</taxon>
        <taxon>Clostridium</taxon>
    </lineage>
</organism>
<accession>A0ABX4KA78</accession>
<dbReference type="Pfam" id="PF02452">
    <property type="entry name" value="PemK_toxin"/>
    <property type="match status" value="1"/>
</dbReference>
<dbReference type="SUPFAM" id="SSF50118">
    <property type="entry name" value="Cell growth inhibitor/plasmid maintenance toxic component"/>
    <property type="match status" value="1"/>
</dbReference>
<dbReference type="Gene3D" id="2.30.30.110">
    <property type="match status" value="1"/>
</dbReference>
<dbReference type="Proteomes" id="UP000223854">
    <property type="component" value="Unassembled WGS sequence"/>
</dbReference>
<reference evidence="3 4" key="1">
    <citation type="submission" date="2017-09" db="EMBL/GenBank/DDBJ databases">
        <title>FDA dAtabase for Regulatory Grade micrObial Sequences (FDA-ARGOS): Supporting development and validation of Infectious Disease Dx tests.</title>
        <authorList>
            <person name="Kerrigan L."/>
            <person name="Long C."/>
            <person name="Tallon L.J."/>
            <person name="Sadzewicz L."/>
            <person name="Ott S."/>
            <person name="Zhao X."/>
            <person name="Nagaraj S."/>
            <person name="Vavikolanu K."/>
            <person name="Aluvathingal J."/>
            <person name="Nadendla S."/>
            <person name="Sichtig H."/>
        </authorList>
    </citation>
    <scope>NUCLEOTIDE SEQUENCE [LARGE SCALE GENOMIC DNA]</scope>
    <source>
        <strain evidence="3 4">FDAARGOS_423</strain>
    </source>
</reference>
<evidence type="ECO:0000313" key="3">
    <source>
        <dbReference type="EMBL" id="PHH01557.1"/>
    </source>
</evidence>
<dbReference type="PANTHER" id="PTHR33988">
    <property type="entry name" value="ENDORIBONUCLEASE MAZF-RELATED"/>
    <property type="match status" value="1"/>
</dbReference>
<dbReference type="InterPro" id="IPR011067">
    <property type="entry name" value="Plasmid_toxin/cell-grow_inhib"/>
</dbReference>
<comment type="similarity">
    <text evidence="1">Belongs to the PemK/MazF family.</text>
</comment>
<evidence type="ECO:0000256" key="2">
    <source>
        <dbReference type="ARBA" id="ARBA00022649"/>
    </source>
</evidence>
<gene>
    <name evidence="3" type="ORF">CRX47_17630</name>
</gene>
<dbReference type="EMBL" id="PDLH01000007">
    <property type="protein sequence ID" value="PHH01557.1"/>
    <property type="molecule type" value="Genomic_DNA"/>
</dbReference>
<comment type="caution">
    <text evidence="3">The sequence shown here is derived from an EMBL/GenBank/DDBJ whole genome shotgun (WGS) entry which is preliminary data.</text>
</comment>
<keyword evidence="2" id="KW-1277">Toxin-antitoxin system</keyword>
<evidence type="ECO:0000313" key="4">
    <source>
        <dbReference type="Proteomes" id="UP000223854"/>
    </source>
</evidence>
<name>A0ABX4KA78_CLOSG</name>
<protein>
    <submittedName>
        <fullName evidence="3">Type II toxin-antitoxin system PemK/MazF family toxin</fullName>
    </submittedName>
</protein>
<dbReference type="PANTHER" id="PTHR33988:SF2">
    <property type="entry name" value="ENDORIBONUCLEASE MAZF"/>
    <property type="match status" value="1"/>
</dbReference>
<keyword evidence="4" id="KW-1185">Reference proteome</keyword>
<dbReference type="InterPro" id="IPR003477">
    <property type="entry name" value="PemK-like"/>
</dbReference>